<evidence type="ECO:0000256" key="6">
    <source>
        <dbReference type="PROSITE-ProRule" id="PRU10141"/>
    </source>
</evidence>
<dbReference type="SUPFAM" id="SSF56112">
    <property type="entry name" value="Protein kinase-like (PK-like)"/>
    <property type="match status" value="1"/>
</dbReference>
<dbReference type="Pfam" id="PF00069">
    <property type="entry name" value="Pkinase"/>
    <property type="match status" value="1"/>
</dbReference>
<keyword evidence="4 9" id="KW-0418">Kinase</keyword>
<dbReference type="PANTHER" id="PTHR24351">
    <property type="entry name" value="RIBOSOMAL PROTEIN S6 KINASE"/>
    <property type="match status" value="1"/>
</dbReference>
<dbReference type="InterPro" id="IPR000719">
    <property type="entry name" value="Prot_kinase_dom"/>
</dbReference>
<dbReference type="SMART" id="SM00220">
    <property type="entry name" value="S_TKc"/>
    <property type="match status" value="1"/>
</dbReference>
<sequence>MGVDQPGSFVNNTPNIAPATTITDFQLIKVLGQGTFATVYLARRIANNQLYAVKVIKKSLVLQSNELEHTNAELKILSQLNHPNLIRLHGAFQNADNLYLVLDFMGGGELFHHLQKNKHFSERTTLYIIAQLILALQELHSKQIIMRDLKPENILFDSDGYVKITDFGLSKLQKTEGQVTGTTFCGTAEYLSPEQLRNQPHGIEVDYWAIGIIAYEMMAGIPPFYNKDHKVMFKLILKGEPKFSEKIFSQQAQLFIKQCLEKDPKKRLGSPHNNTNVKTHPWFNKLDWDKLYNKMYELEYIPQQQKQETQGNVDVSNFNPNFTQRQIDREEVMNLTALNLENQALFEGFDVDSQIVEQILKDKLEKAAIEHFEGKDDLMSLGCNDETGIPIQQLVKQPTVMWKGKRNIQESDDDIDKELSI</sequence>
<proteinExistence type="predicted"/>
<keyword evidence="1" id="KW-0723">Serine/threonine-protein kinase</keyword>
<dbReference type="Gene3D" id="1.10.510.10">
    <property type="entry name" value="Transferase(Phosphotransferase) domain 1"/>
    <property type="match status" value="1"/>
</dbReference>
<protein>
    <submittedName>
        <fullName evidence="9">Kinase</fullName>
    </submittedName>
</protein>
<feature type="domain" description="Protein kinase" evidence="7">
    <location>
        <begin position="25"/>
        <end position="283"/>
    </location>
</feature>
<evidence type="ECO:0000256" key="4">
    <source>
        <dbReference type="ARBA" id="ARBA00022777"/>
    </source>
</evidence>
<evidence type="ECO:0000313" key="10">
    <source>
        <dbReference type="Proteomes" id="UP001642409"/>
    </source>
</evidence>
<comment type="caution">
    <text evidence="9">The sequence shown here is derived from an EMBL/GenBank/DDBJ whole genome shotgun (WGS) entry which is preliminary data.</text>
</comment>
<keyword evidence="5 6" id="KW-0067">ATP-binding</keyword>
<dbReference type="PROSITE" id="PS51285">
    <property type="entry name" value="AGC_KINASE_CTER"/>
    <property type="match status" value="1"/>
</dbReference>
<dbReference type="PROSITE" id="PS00107">
    <property type="entry name" value="PROTEIN_KINASE_ATP"/>
    <property type="match status" value="1"/>
</dbReference>
<evidence type="ECO:0000256" key="1">
    <source>
        <dbReference type="ARBA" id="ARBA00022527"/>
    </source>
</evidence>
<evidence type="ECO:0000256" key="5">
    <source>
        <dbReference type="ARBA" id="ARBA00022840"/>
    </source>
</evidence>
<dbReference type="GO" id="GO:0016301">
    <property type="term" value="F:kinase activity"/>
    <property type="evidence" value="ECO:0007669"/>
    <property type="project" value="UniProtKB-KW"/>
</dbReference>
<dbReference type="InterPro" id="IPR017441">
    <property type="entry name" value="Protein_kinase_ATP_BS"/>
</dbReference>
<feature type="binding site" evidence="6">
    <location>
        <position position="58"/>
    </location>
    <ligand>
        <name>ATP</name>
        <dbReference type="ChEBI" id="CHEBI:30616"/>
    </ligand>
</feature>
<keyword evidence="3 6" id="KW-0547">Nucleotide-binding</keyword>
<dbReference type="EMBL" id="CAXDID020000269">
    <property type="protein sequence ID" value="CAL6067672.1"/>
    <property type="molecule type" value="Genomic_DNA"/>
</dbReference>
<evidence type="ECO:0000259" key="8">
    <source>
        <dbReference type="PROSITE" id="PS51285"/>
    </source>
</evidence>
<dbReference type="InterPro" id="IPR045270">
    <property type="entry name" value="STKc_AGC"/>
</dbReference>
<evidence type="ECO:0000313" key="9">
    <source>
        <dbReference type="EMBL" id="CAL6067672.1"/>
    </source>
</evidence>
<dbReference type="Proteomes" id="UP001642409">
    <property type="component" value="Unassembled WGS sequence"/>
</dbReference>
<feature type="domain" description="AGC-kinase C-terminal" evidence="8">
    <location>
        <begin position="284"/>
        <end position="361"/>
    </location>
</feature>
<organism evidence="9 10">
    <name type="scientific">Hexamita inflata</name>
    <dbReference type="NCBI Taxonomy" id="28002"/>
    <lineage>
        <taxon>Eukaryota</taxon>
        <taxon>Metamonada</taxon>
        <taxon>Diplomonadida</taxon>
        <taxon>Hexamitidae</taxon>
        <taxon>Hexamitinae</taxon>
        <taxon>Hexamita</taxon>
    </lineage>
</organism>
<keyword evidence="2" id="KW-0808">Transferase</keyword>
<evidence type="ECO:0000256" key="2">
    <source>
        <dbReference type="ARBA" id="ARBA00022679"/>
    </source>
</evidence>
<evidence type="ECO:0000256" key="3">
    <source>
        <dbReference type="ARBA" id="ARBA00022741"/>
    </source>
</evidence>
<dbReference type="PROSITE" id="PS50011">
    <property type="entry name" value="PROTEIN_KINASE_DOM"/>
    <property type="match status" value="1"/>
</dbReference>
<dbReference type="Gene3D" id="3.30.200.20">
    <property type="entry name" value="Phosphorylase Kinase, domain 1"/>
    <property type="match status" value="1"/>
</dbReference>
<accession>A0ABP1KR68</accession>
<dbReference type="CDD" id="cd05123">
    <property type="entry name" value="STKc_AGC"/>
    <property type="match status" value="1"/>
</dbReference>
<keyword evidence="10" id="KW-1185">Reference proteome</keyword>
<gene>
    <name evidence="9" type="ORF">HINF_LOCUS53133</name>
</gene>
<reference evidence="9 10" key="1">
    <citation type="submission" date="2024-07" db="EMBL/GenBank/DDBJ databases">
        <authorList>
            <person name="Akdeniz Z."/>
        </authorList>
    </citation>
    <scope>NUCLEOTIDE SEQUENCE [LARGE SCALE GENOMIC DNA]</scope>
</reference>
<dbReference type="InterPro" id="IPR011009">
    <property type="entry name" value="Kinase-like_dom_sf"/>
</dbReference>
<name>A0ABP1KR68_9EUKA</name>
<evidence type="ECO:0000259" key="7">
    <source>
        <dbReference type="PROSITE" id="PS50011"/>
    </source>
</evidence>
<dbReference type="InterPro" id="IPR000961">
    <property type="entry name" value="AGC-kinase_C"/>
</dbReference>